<accession>A0AA88Y0U1</accession>
<dbReference type="Pfam" id="PF20927">
    <property type="entry name" value="Htt_C-HEAT"/>
    <property type="match status" value="1"/>
</dbReference>
<evidence type="ECO:0000256" key="4">
    <source>
        <dbReference type="ARBA" id="ARBA00007153"/>
    </source>
</evidence>
<dbReference type="PRINTS" id="PR00375">
    <property type="entry name" value="HUNTINGTIN"/>
</dbReference>
<reference evidence="8" key="1">
    <citation type="submission" date="2019-08" db="EMBL/GenBank/DDBJ databases">
        <title>The improved chromosome-level genome for the pearl oyster Pinctada fucata martensii using PacBio sequencing and Hi-C.</title>
        <authorList>
            <person name="Zheng Z."/>
        </authorList>
    </citation>
    <scope>NUCLEOTIDE SEQUENCE</scope>
    <source>
        <strain evidence="8">ZZ-2019</strain>
        <tissue evidence="8">Adductor muscle</tissue>
    </source>
</reference>
<comment type="function">
    <text evidence="1">May play a role in microtubule-mediated transport or vesicle function.</text>
</comment>
<feature type="compositionally biased region" description="Basic and acidic residues" evidence="7">
    <location>
        <begin position="1077"/>
        <end position="1096"/>
    </location>
</feature>
<evidence type="ECO:0000256" key="2">
    <source>
        <dbReference type="ARBA" id="ARBA00004123"/>
    </source>
</evidence>
<dbReference type="PANTHER" id="PTHR10170:SF10">
    <property type="entry name" value="HUNTINGTIN"/>
    <property type="match status" value="1"/>
</dbReference>
<proteinExistence type="inferred from homology"/>
<comment type="caution">
    <text evidence="8">The sequence shown here is derived from an EMBL/GenBank/DDBJ whole genome shotgun (WGS) entry which is preliminary data.</text>
</comment>
<name>A0AA88Y0U1_PINIB</name>
<feature type="compositionally biased region" description="Polar residues" evidence="7">
    <location>
        <begin position="401"/>
        <end position="411"/>
    </location>
</feature>
<dbReference type="EMBL" id="VSWD01000008">
    <property type="protein sequence ID" value="KAK3095770.1"/>
    <property type="molecule type" value="Genomic_DNA"/>
</dbReference>
<dbReference type="GO" id="GO:0005737">
    <property type="term" value="C:cytoplasm"/>
    <property type="evidence" value="ECO:0007669"/>
    <property type="project" value="UniProtKB-SubCell"/>
</dbReference>
<evidence type="ECO:0000256" key="6">
    <source>
        <dbReference type="ARBA" id="ARBA00023242"/>
    </source>
</evidence>
<evidence type="ECO:0000256" key="1">
    <source>
        <dbReference type="ARBA" id="ARBA00002907"/>
    </source>
</evidence>
<dbReference type="Pfam" id="PF20926">
    <property type="entry name" value="Htt_N-HEAT_1"/>
    <property type="match status" value="1"/>
</dbReference>
<dbReference type="Pfam" id="PF20925">
    <property type="entry name" value="Htt_bridge"/>
    <property type="match status" value="1"/>
</dbReference>
<dbReference type="Pfam" id="PF12372">
    <property type="entry name" value="Htt_N-HEAT"/>
    <property type="match status" value="1"/>
</dbReference>
<dbReference type="InterPro" id="IPR011989">
    <property type="entry name" value="ARM-like"/>
</dbReference>
<feature type="region of interest" description="Disordered" evidence="7">
    <location>
        <begin position="460"/>
        <end position="498"/>
    </location>
</feature>
<sequence length="2998" mass="336509">MATIEKLIKAFEALKVFHPPGISAEETVKKKEQPVSKKDKMANCNIVADSICAHNMRAIGDFPKFLGIAMETFLMLCDDAESDVRMVADECLNRSIKILLETNLGRLQVELYKEIKKNGSSRTLRAALWRFAEMAHLIRPQKCRPYIVNLLPCLARICKREEEAIQETLSQAMQKICPPLMGFANESEVKALLKAFVPNLKSSSASCRRTAASSLVLICQHSRSPSSFYNYLLNVLLEMLIPVEKNTDLHSLIGVILCLRSLIPYLNGSSKDRQGLKGSFGVMTKDKEQSVSADQLCKVIQILVHFLGHQDHNVVTGTLEALQQLLKNPSDSLLNILLTENSIRKSFIYEADQQDVDGSQGLPEVPSFSRLSEDTGLEEDIDASEPLVNQSEATIEDESVEISSDYQSVTSEKSEETQGETEPKEEAEVYIDTQSGDAHIHVTTSDTEYSGIEIGDLMEERSERSNLSQVESGSQDTLLSTQSLSPSRQPNRNVNEDLNGNLQEDLEAMPTEEVQGTFTSQGTDIQDEIKSIGSLYDPDCIPIDCLVRVLCRRFLLNGKPGELINNRSVRISMRTLALGCLSSAVMMKPQILFLPLQKEMKGDVQLVKDVLQYACHMDPLLKGNTTILIGNLINTVLRKEKGDFTKWLQKYLTGGDDLHINHLMDIVTTITEDESSVAVRLALTAMQTCLNTLLQSLHSPLGLQSLMKLLCVHSNPYWLVKVELLEIFGSINYKLVQHLEHCCIETQRGDHHFLGKLNIQQRILDIIYLFLENDDLRVRHCAAQTLVRMAPNVLFSCDNQQFDPIVAEARDMSYNLLSTTLREGVLDPPPMILGMVEPYNSTMMTNALGVTESNLSRMVMALLQLLNLSTSKHLSYGCCHALCLLSEAYPATLYAHAWGCGPPTTLIPKDPAAGGKSTSKRPPSRSLSSSSLEELSAGSGGGPLTILLCLLTSTSVSLDLLAHNDALQFAGNLVAGSAYRSLKTADIPTSNNEGEEAKWTAVQDRILVPLIEQLLTHIVRVLNCFTHVIDDQTPGPPQVKPSLPSLPNTPSLSPIKRKAKGDKEGSGSGTMGSTPDKGSKQQKEKDKESEKEKSKKDTLGMFYNSPHYMKLFDVIKGAFSNYKVSLDLTNQDKFCTLLRTSLKALSQLLEISTLGDIGKYADEILVYLKATVSMEPTITILCVQQLLKSLFGTNLASQWSPQQNTAPSRKPGKATRMTANTEKGLYYQCFTQPYSQFTQSLATAAFKATSPSETEETAIMLNSLRKSVDRKIPAILKPGCKTDKAAIAAYIRLFEPLVIKALKQYTVTSCLELQRQVLDLLSQLIQLRVNYCLLDSDQVFIGFVIKQFEYIEEGQIRNSEDLVPHVFNFLVMLSYEKYHSKSIVSMPKIIQLCDGIMASGLQPNTHAIPALRPIVYDLFLIRGGAKVDINRDLETQREVVVSMLLRLVQYYQTLDILVIVLQQCRKESEEKWKRLSRQIIDAVLPALAKLQINLDNMEALDVLHRLFEAVAPLVFRPVDVLLKTLLQTKLDLNTTENLQRWMCLVLSILRVLMAQSKEEVLLSRCSDLGLGLSLFKIDSSNITEEHRNLTSSFSPEQMLARFLLQVVGKCSSVINNENRTVLDGRNKGFLIQQLSHLLLYITHMFQSGLFRKVATSTMQISSEKTTPDCFYGIQDLNESFLSVPMTTPILTLQWCNILILLNYDDQAVWSEVMQTTHREPKPGTNQSTNLICPPVTLTHCCNLEILRRGGLVLFSDYVCENLLDAEQMTWLVINHVNDLIFLSRESPVQDIISAIHRNPAASSLFIQAIHARCNNVSKPSVVKKTLKCLDAIHLSQTGALITLLIDKFLNTHHLSVARMCDSIVCRRVEMLLADNYEDAKKQLPQDDLDKLLNFMESNHLTKRHARLVSLLRKLRANMSQSDGEINSMAESHPILYTENQKDNPILNKDLYVAVVKHQCYSTETSLRECSQLLQELTYADILSITMTKEFSLDILPECVSQGAHQSVIKSENSPDILDNEGNKVPQEPEIGPLFKAAELTLVRHINNLVNHLPVPHQVLSFPEVSDVKLSRYQEKMEDIFTDTTWKDMVFSLTNSLNAYLLALSSFPWQPVIPKEAHSDICRFCVLCTEMVDWLLHHNQLPTAEQLHSCLQCLSLVLQSQQLSSLIGQRDHVTWVCSLTATVHQIFFSMVVAPGEKLVNSMVSQESCEEPQSQNDLSVIVKACDQISELVQYILTNKRSHSLPEFIPNLLINIIIGLARQPVLNSYARTPSLVWKLGWAPTPSGETKTHLPPLPVDFLKDKDVLREYVCRINVLGWINRQQFEETWMSLLAMLNPVLEDVSEQVTSPEEEIERAQCMVIAVKAITSMLLQSTLTPVPGNPSNSTFEIRPRDKPLGFLHTRCGKKLTAIRSIIEQEIQSLFQKSRTTILYSSAVKDESDMLRYMFDSNLEREVGNISYNLGQISIEGLWSVVGALNSHLAESTDTNGSVDSQEDLSPNKASVQQQFALISFDKRERTISSSGLDIHSCLQFLLELYSQWMTPNSILKPPLMLRNEVVKSIVSLSDLFVEKDQYEWMLDILMEMHKSHPGEDELIMQYLDVGICKAASVVGLDSSTGEKVMKLIDSGLRTPHLPSRIAVLHGILYLLESAIPDVNKFLIPMATDFLFRNISTTSQICITSQQYVMTMWATAFYIMENYSPDMKDWDFSSKILQMAVSTASGNEESVSTPVYLAIMKGLERLLLADVLSSQDAESIMKLSVDRLCLPSPQRSLAALGLMFTCMYSGKQRDQFSPRPRQSTENVYNFDMVLQDPESLILAMERVTVLFDRIKKGYPYEARVITRVLPTFLADFFPPQDIMNKIIGEFISSQQPYPQLIALVVFQVFSNLHSQEQQSLVQDWVMLSLSNFTQRTPFAMAVWSLTCFFISASTNQWLRALIHHVVGRMGKTEDIDDKLFSLAAMDFYTNLKDEGQQRSFISTFQSVVHLGPTFQQLLDIIKEQR</sequence>
<dbReference type="InterPro" id="IPR016024">
    <property type="entry name" value="ARM-type_fold"/>
</dbReference>
<gene>
    <name evidence="8" type="ORF">FSP39_018831</name>
</gene>
<dbReference type="Gene3D" id="1.25.10.10">
    <property type="entry name" value="Leucine-rich Repeat Variant"/>
    <property type="match status" value="1"/>
</dbReference>
<comment type="similarity">
    <text evidence="4">Belongs to the huntingtin family.</text>
</comment>
<organism evidence="8 9">
    <name type="scientific">Pinctada imbricata</name>
    <name type="common">Atlantic pearl-oyster</name>
    <name type="synonym">Pinctada martensii</name>
    <dbReference type="NCBI Taxonomy" id="66713"/>
    <lineage>
        <taxon>Eukaryota</taxon>
        <taxon>Metazoa</taxon>
        <taxon>Spiralia</taxon>
        <taxon>Lophotrochozoa</taxon>
        <taxon>Mollusca</taxon>
        <taxon>Bivalvia</taxon>
        <taxon>Autobranchia</taxon>
        <taxon>Pteriomorphia</taxon>
        <taxon>Pterioida</taxon>
        <taxon>Pterioidea</taxon>
        <taxon>Pteriidae</taxon>
        <taxon>Pinctada</taxon>
    </lineage>
</organism>
<dbReference type="InterPro" id="IPR028426">
    <property type="entry name" value="Huntingtin_fam"/>
</dbReference>
<dbReference type="InterPro" id="IPR000091">
    <property type="entry name" value="Huntingtin"/>
</dbReference>
<feature type="compositionally biased region" description="Low complexity" evidence="7">
    <location>
        <begin position="924"/>
        <end position="937"/>
    </location>
</feature>
<keyword evidence="5" id="KW-0963">Cytoplasm</keyword>
<dbReference type="InterPro" id="IPR048413">
    <property type="entry name" value="Htt_C-HEAT_rpt"/>
</dbReference>
<feature type="region of interest" description="Disordered" evidence="7">
    <location>
        <begin position="1033"/>
        <end position="1096"/>
    </location>
</feature>
<evidence type="ECO:0008006" key="10">
    <source>
        <dbReference type="Google" id="ProtNLM"/>
    </source>
</evidence>
<dbReference type="SUPFAM" id="SSF48371">
    <property type="entry name" value="ARM repeat"/>
    <property type="match status" value="2"/>
</dbReference>
<dbReference type="PANTHER" id="PTHR10170">
    <property type="entry name" value="HUNTINGTON DISEASE PROTEIN"/>
    <property type="match status" value="1"/>
</dbReference>
<feature type="compositionally biased region" description="Basic and acidic residues" evidence="7">
    <location>
        <begin position="412"/>
        <end position="427"/>
    </location>
</feature>
<feature type="region of interest" description="Disordered" evidence="7">
    <location>
        <begin position="398"/>
        <end position="427"/>
    </location>
</feature>
<feature type="compositionally biased region" description="Low complexity" evidence="7">
    <location>
        <begin position="472"/>
        <end position="490"/>
    </location>
</feature>
<dbReference type="InterPro" id="IPR048412">
    <property type="entry name" value="Htt_bridge"/>
</dbReference>
<feature type="region of interest" description="Disordered" evidence="7">
    <location>
        <begin position="910"/>
        <end position="939"/>
    </location>
</feature>
<protein>
    <recommendedName>
        <fullName evidence="10">Huntingtin</fullName>
    </recommendedName>
</protein>
<keyword evidence="9" id="KW-1185">Reference proteome</keyword>
<keyword evidence="6" id="KW-0539">Nucleus</keyword>
<dbReference type="InterPro" id="IPR048411">
    <property type="entry name" value="Htt_N_HEAT_rpt-1"/>
</dbReference>
<evidence type="ECO:0000256" key="7">
    <source>
        <dbReference type="SAM" id="MobiDB-lite"/>
    </source>
</evidence>
<comment type="subcellular location">
    <subcellularLocation>
        <location evidence="3">Cytoplasm</location>
    </subcellularLocation>
    <subcellularLocation>
        <location evidence="2">Nucleus</location>
    </subcellularLocation>
</comment>
<dbReference type="InterPro" id="IPR024613">
    <property type="entry name" value="Huntingtin_N_HEAT_rpt-2"/>
</dbReference>
<evidence type="ECO:0000256" key="5">
    <source>
        <dbReference type="ARBA" id="ARBA00022490"/>
    </source>
</evidence>
<evidence type="ECO:0000256" key="3">
    <source>
        <dbReference type="ARBA" id="ARBA00004496"/>
    </source>
</evidence>
<evidence type="ECO:0000313" key="8">
    <source>
        <dbReference type="EMBL" id="KAK3095770.1"/>
    </source>
</evidence>
<feature type="compositionally biased region" description="Low complexity" evidence="7">
    <location>
        <begin position="1041"/>
        <end position="1054"/>
    </location>
</feature>
<evidence type="ECO:0000313" key="9">
    <source>
        <dbReference type="Proteomes" id="UP001186944"/>
    </source>
</evidence>
<dbReference type="Proteomes" id="UP001186944">
    <property type="component" value="Unassembled WGS sequence"/>
</dbReference>
<dbReference type="GO" id="GO:0005634">
    <property type="term" value="C:nucleus"/>
    <property type="evidence" value="ECO:0007669"/>
    <property type="project" value="UniProtKB-SubCell"/>
</dbReference>